<organism evidence="2 4">
    <name type="scientific">Medicago truncatula</name>
    <name type="common">Barrel medic</name>
    <name type="synonym">Medicago tribuloides</name>
    <dbReference type="NCBI Taxonomy" id="3880"/>
    <lineage>
        <taxon>Eukaryota</taxon>
        <taxon>Viridiplantae</taxon>
        <taxon>Streptophyta</taxon>
        <taxon>Embryophyta</taxon>
        <taxon>Tracheophyta</taxon>
        <taxon>Spermatophyta</taxon>
        <taxon>Magnoliopsida</taxon>
        <taxon>eudicotyledons</taxon>
        <taxon>Gunneridae</taxon>
        <taxon>Pentapetalae</taxon>
        <taxon>rosids</taxon>
        <taxon>fabids</taxon>
        <taxon>Fabales</taxon>
        <taxon>Fabaceae</taxon>
        <taxon>Papilionoideae</taxon>
        <taxon>50 kb inversion clade</taxon>
        <taxon>NPAAA clade</taxon>
        <taxon>Hologalegina</taxon>
        <taxon>IRL clade</taxon>
        <taxon>Trifolieae</taxon>
        <taxon>Medicago</taxon>
    </lineage>
</organism>
<dbReference type="PaxDb" id="3880-AES80004"/>
<dbReference type="HOGENOM" id="CLU_2761659_0_0_1"/>
<dbReference type="Proteomes" id="UP000002051">
    <property type="component" value="Unassembled WGS sequence"/>
</dbReference>
<sequence length="70" mass="7942">MLKWWLVLALRLSGGLFCERRDVVEQRMLHGNFKSFHCEGKSITPRISMTLTFGQMTVNPSFLLGGDAGR</sequence>
<protein>
    <recommendedName>
        <fullName evidence="5">Transmembrane protein</fullName>
    </recommendedName>
</protein>
<feature type="signal peptide" evidence="1">
    <location>
        <begin position="1"/>
        <end position="18"/>
    </location>
</feature>
<dbReference type="EMBL" id="CM001223">
    <property type="protein sequence ID" value="AES80004.1"/>
    <property type="molecule type" value="Genomic_DNA"/>
</dbReference>
<evidence type="ECO:0000313" key="4">
    <source>
        <dbReference type="Proteomes" id="UP000002051"/>
    </source>
</evidence>
<feature type="chain" id="PRO_5014573976" description="Transmembrane protein" evidence="1">
    <location>
        <begin position="19"/>
        <end position="70"/>
    </location>
</feature>
<evidence type="ECO:0000313" key="2">
    <source>
        <dbReference type="EMBL" id="AES80004.1"/>
    </source>
</evidence>
<gene>
    <name evidence="2" type="ordered locus">MTR_7g075670</name>
</gene>
<accession>G7L1D5</accession>
<reference evidence="2 4" key="2">
    <citation type="journal article" date="2014" name="BMC Genomics">
        <title>An improved genome release (version Mt4.0) for the model legume Medicago truncatula.</title>
        <authorList>
            <person name="Tang H."/>
            <person name="Krishnakumar V."/>
            <person name="Bidwell S."/>
            <person name="Rosen B."/>
            <person name="Chan A."/>
            <person name="Zhou S."/>
            <person name="Gentzbittel L."/>
            <person name="Childs K.L."/>
            <person name="Yandell M."/>
            <person name="Gundlach H."/>
            <person name="Mayer K.F."/>
            <person name="Schwartz D.C."/>
            <person name="Town C.D."/>
        </authorList>
    </citation>
    <scope>GENOME REANNOTATION</scope>
    <source>
        <strain evidence="3 4">cv. Jemalong A17</strain>
    </source>
</reference>
<evidence type="ECO:0008006" key="5">
    <source>
        <dbReference type="Google" id="ProtNLM"/>
    </source>
</evidence>
<keyword evidence="4" id="KW-1185">Reference proteome</keyword>
<proteinExistence type="predicted"/>
<reference evidence="3" key="3">
    <citation type="submission" date="2015-04" db="UniProtKB">
        <authorList>
            <consortium name="EnsemblPlants"/>
        </authorList>
    </citation>
    <scope>IDENTIFICATION</scope>
    <source>
        <strain evidence="3">cv. Jemalong A17</strain>
    </source>
</reference>
<dbReference type="EnsemblPlants" id="AES80004">
    <property type="protein sequence ID" value="AES80004"/>
    <property type="gene ID" value="MTR_7g075670"/>
</dbReference>
<evidence type="ECO:0000256" key="1">
    <source>
        <dbReference type="SAM" id="SignalP"/>
    </source>
</evidence>
<name>G7L1D5_MEDTR</name>
<evidence type="ECO:0000313" key="3">
    <source>
        <dbReference type="EnsemblPlants" id="AES80004"/>
    </source>
</evidence>
<reference evidence="2 4" key="1">
    <citation type="journal article" date="2011" name="Nature">
        <title>The Medicago genome provides insight into the evolution of rhizobial symbioses.</title>
        <authorList>
            <person name="Young N.D."/>
            <person name="Debelle F."/>
            <person name="Oldroyd G.E."/>
            <person name="Geurts R."/>
            <person name="Cannon S.B."/>
            <person name="Udvardi M.K."/>
            <person name="Benedito V.A."/>
            <person name="Mayer K.F."/>
            <person name="Gouzy J."/>
            <person name="Schoof H."/>
            <person name="Van de Peer Y."/>
            <person name="Proost S."/>
            <person name="Cook D.R."/>
            <person name="Meyers B.C."/>
            <person name="Spannagl M."/>
            <person name="Cheung F."/>
            <person name="De Mita S."/>
            <person name="Krishnakumar V."/>
            <person name="Gundlach H."/>
            <person name="Zhou S."/>
            <person name="Mudge J."/>
            <person name="Bharti A.K."/>
            <person name="Murray J.D."/>
            <person name="Naoumkina M.A."/>
            <person name="Rosen B."/>
            <person name="Silverstein K.A."/>
            <person name="Tang H."/>
            <person name="Rombauts S."/>
            <person name="Zhao P.X."/>
            <person name="Zhou P."/>
            <person name="Barbe V."/>
            <person name="Bardou P."/>
            <person name="Bechner M."/>
            <person name="Bellec A."/>
            <person name="Berger A."/>
            <person name="Berges H."/>
            <person name="Bidwell S."/>
            <person name="Bisseling T."/>
            <person name="Choisne N."/>
            <person name="Couloux A."/>
            <person name="Denny R."/>
            <person name="Deshpande S."/>
            <person name="Dai X."/>
            <person name="Doyle J.J."/>
            <person name="Dudez A.M."/>
            <person name="Farmer A.D."/>
            <person name="Fouteau S."/>
            <person name="Franken C."/>
            <person name="Gibelin C."/>
            <person name="Gish J."/>
            <person name="Goldstein S."/>
            <person name="Gonzalez A.J."/>
            <person name="Green P.J."/>
            <person name="Hallab A."/>
            <person name="Hartog M."/>
            <person name="Hua A."/>
            <person name="Humphray S.J."/>
            <person name="Jeong D.H."/>
            <person name="Jing Y."/>
            <person name="Jocker A."/>
            <person name="Kenton S.M."/>
            <person name="Kim D.J."/>
            <person name="Klee K."/>
            <person name="Lai H."/>
            <person name="Lang C."/>
            <person name="Lin S."/>
            <person name="Macmil S.L."/>
            <person name="Magdelenat G."/>
            <person name="Matthews L."/>
            <person name="McCorrison J."/>
            <person name="Monaghan E.L."/>
            <person name="Mun J.H."/>
            <person name="Najar F.Z."/>
            <person name="Nicholson C."/>
            <person name="Noirot C."/>
            <person name="O'Bleness M."/>
            <person name="Paule C.R."/>
            <person name="Poulain J."/>
            <person name="Prion F."/>
            <person name="Qin B."/>
            <person name="Qu C."/>
            <person name="Retzel E.F."/>
            <person name="Riddle C."/>
            <person name="Sallet E."/>
            <person name="Samain S."/>
            <person name="Samson N."/>
            <person name="Sanders I."/>
            <person name="Saurat O."/>
            <person name="Scarpelli C."/>
            <person name="Schiex T."/>
            <person name="Segurens B."/>
            <person name="Severin A.J."/>
            <person name="Sherrier D.J."/>
            <person name="Shi R."/>
            <person name="Sims S."/>
            <person name="Singer S.R."/>
            <person name="Sinharoy S."/>
            <person name="Sterck L."/>
            <person name="Viollet A."/>
            <person name="Wang B.B."/>
            <person name="Wang K."/>
            <person name="Wang M."/>
            <person name="Wang X."/>
            <person name="Warfsmann J."/>
            <person name="Weissenbach J."/>
            <person name="White D.D."/>
            <person name="White J.D."/>
            <person name="Wiley G.B."/>
            <person name="Wincker P."/>
            <person name="Xing Y."/>
            <person name="Yang L."/>
            <person name="Yao Z."/>
            <person name="Ying F."/>
            <person name="Zhai J."/>
            <person name="Zhou L."/>
            <person name="Zuber A."/>
            <person name="Denarie J."/>
            <person name="Dixon R.A."/>
            <person name="May G.D."/>
            <person name="Schwartz D.C."/>
            <person name="Rogers J."/>
            <person name="Quetier F."/>
            <person name="Town C.D."/>
            <person name="Roe B.A."/>
        </authorList>
    </citation>
    <scope>NUCLEOTIDE SEQUENCE [LARGE SCALE GENOMIC DNA]</scope>
    <source>
        <strain evidence="2">A17</strain>
        <strain evidence="3 4">cv. Jemalong A17</strain>
    </source>
</reference>
<keyword evidence="1" id="KW-0732">Signal</keyword>
<dbReference type="AlphaFoldDB" id="G7L1D5"/>